<dbReference type="GeneID" id="5477645"/>
<keyword evidence="2" id="KW-1185">Reference proteome</keyword>
<dbReference type="EMBL" id="AAXT01000004">
    <property type="protein sequence ID" value="EDO05858.1"/>
    <property type="molecule type" value="Genomic_DNA"/>
</dbReference>
<dbReference type="VEuPathDB" id="PiroplasmaDB:BBOV_IV002610"/>
<comment type="caution">
    <text evidence="1">The sequence shown here is derived from an EMBL/GenBank/DDBJ whole genome shotgun (WGS) entry which is preliminary data.</text>
</comment>
<dbReference type="KEGG" id="bbo:BBOV_IV002610"/>
<evidence type="ECO:0000313" key="1">
    <source>
        <dbReference type="EMBL" id="EDO05858.1"/>
    </source>
</evidence>
<proteinExistence type="predicted"/>
<dbReference type="Proteomes" id="UP000002173">
    <property type="component" value="Unassembled WGS sequence"/>
</dbReference>
<evidence type="ECO:0000313" key="2">
    <source>
        <dbReference type="Proteomes" id="UP000002173"/>
    </source>
</evidence>
<dbReference type="InParanoid" id="A7AVN2"/>
<dbReference type="OMA" id="HECATTM"/>
<dbReference type="RefSeq" id="XP_001609426.1">
    <property type="nucleotide sequence ID" value="XM_001609376.1"/>
</dbReference>
<reference evidence="1 2" key="1">
    <citation type="journal article" date="2007" name="PLoS Pathog.">
        <title>Genome sequence of Babesia bovis and comparative analysis of apicomplexan hemoprotozoa.</title>
        <authorList>
            <person name="Brayton K.A."/>
            <person name="Lau A.O.T."/>
            <person name="Herndon D.R."/>
            <person name="Hannick L."/>
            <person name="Kappmeyer L.S."/>
            <person name="Berens S.J."/>
            <person name="Bidwell S.L."/>
            <person name="Brown W.C."/>
            <person name="Crabtree J."/>
            <person name="Fadrosh D."/>
            <person name="Feldblum T."/>
            <person name="Forberger H.A."/>
            <person name="Haas B.J."/>
            <person name="Howell J.M."/>
            <person name="Khouri H."/>
            <person name="Koo H."/>
            <person name="Mann D.J."/>
            <person name="Norimine J."/>
            <person name="Paulsen I.T."/>
            <person name="Radune D."/>
            <person name="Ren Q."/>
            <person name="Smith R.K. Jr."/>
            <person name="Suarez C.E."/>
            <person name="White O."/>
            <person name="Wortman J.R."/>
            <person name="Knowles D.P. Jr."/>
            <person name="McElwain T.F."/>
            <person name="Nene V.M."/>
        </authorList>
    </citation>
    <scope>NUCLEOTIDE SEQUENCE [LARGE SCALE GENOMIC DNA]</scope>
    <source>
        <strain evidence="1">T2Bo</strain>
    </source>
</reference>
<gene>
    <name evidence="1" type="ORF">BBOV_IV002610</name>
</gene>
<organism evidence="1 2">
    <name type="scientific">Babesia bovis</name>
    <dbReference type="NCBI Taxonomy" id="5865"/>
    <lineage>
        <taxon>Eukaryota</taxon>
        <taxon>Sar</taxon>
        <taxon>Alveolata</taxon>
        <taxon>Apicomplexa</taxon>
        <taxon>Aconoidasida</taxon>
        <taxon>Piroplasmida</taxon>
        <taxon>Babesiidae</taxon>
        <taxon>Babesia</taxon>
    </lineage>
</organism>
<reference evidence="2" key="3">
    <citation type="journal article" date="2021" name="Int. J. Parasitol.">
        <title>Comparative analysis of gene expression between Babesia bovis blood stages and kinetes allowed by improved genome annotation.</title>
        <authorList>
            <person name="Ueti M.W."/>
            <person name="Johnson W.C."/>
            <person name="Kappmeyer L.S."/>
            <person name="Herndon D.R."/>
            <person name="Mousel M.R."/>
            <person name="Reif K.E."/>
            <person name="Taus N.S."/>
            <person name="Ifeonu O.O."/>
            <person name="Silva J.C."/>
            <person name="Suarez C.E."/>
            <person name="Brayton K.A."/>
        </authorList>
    </citation>
    <scope>NUCLEOTIDE SEQUENCE [LARGE SCALE GENOMIC DNA]</scope>
</reference>
<protein>
    <submittedName>
        <fullName evidence="1">Uncharacterized protein</fullName>
    </submittedName>
</protein>
<name>A7AVN2_BABBO</name>
<dbReference type="AlphaFoldDB" id="A7AVN2"/>
<accession>A7AVN2</accession>
<reference evidence="2" key="2">
    <citation type="journal article" date="2020" name="Data Brief">
        <title>Transcriptome dataset of Babesia bovis life stages within vertebrate and invertebrate hosts.</title>
        <authorList>
            <person name="Ueti M.W."/>
            <person name="Johnson W.C."/>
            <person name="Kappmeyer L.S."/>
            <person name="Herndon D.R."/>
            <person name="Mousel M.R."/>
            <person name="Reif K.E."/>
            <person name="Taus N.S."/>
            <person name="Ifeonu O.O."/>
            <person name="Silva J.C."/>
            <person name="Suarez C.E."/>
            <person name="Brayton K.A."/>
        </authorList>
    </citation>
    <scope>NUCLEOTIDE SEQUENCE [LARGE SCALE GENOMIC DNA]</scope>
</reference>
<sequence>MQVYRQFKSAQMQNDETTVDRTVLIQRALDKARVNIKHIYTHSAALATTLKETKDCFDELLVLYGGGNSKGAPLSNGASLQWENGLSYQSLREISEHIEAIRVSIELFSRVGIKDASETVEMYVRQGMPLKDAIPVEIQSRKMTPDELICTLQLLPTLKDNKAVRETSLRKSITEAHFELVNAIRFHHQLLACRDFATIPSKLHILTANRIKRTRAILSKSIRELIALNNLYEPFFYEYLTAQETAELNGSFEKSTIPKKSVRDIQNAISMFKKKATDDNAMNHEDRLSGCIVEMKKLAEKLNEVFKVTEPNLSGVEASI</sequence>